<dbReference type="GO" id="GO:0004518">
    <property type="term" value="F:nuclease activity"/>
    <property type="evidence" value="ECO:0007669"/>
    <property type="project" value="UniProtKB-KW"/>
</dbReference>
<evidence type="ECO:0000256" key="3">
    <source>
        <dbReference type="ARBA" id="ARBA00022801"/>
    </source>
</evidence>
<dbReference type="Gene3D" id="3.40.1350.10">
    <property type="match status" value="1"/>
</dbReference>
<gene>
    <name evidence="5" type="ORF">STARDEW_39</name>
</gene>
<organism evidence="5 6">
    <name type="scientific">Shigella phage vB_SboD_StarDew</name>
    <dbReference type="NCBI Taxonomy" id="2902747"/>
    <lineage>
        <taxon>Viruses</taxon>
        <taxon>Duplodnaviria</taxon>
        <taxon>Heunggongvirae</taxon>
        <taxon>Uroviricota</taxon>
        <taxon>Caudoviricetes</taxon>
        <taxon>Dhillonvirus</taxon>
        <taxon>Dhillonvirus stardew</taxon>
    </lineage>
</organism>
<evidence type="ECO:0000256" key="2">
    <source>
        <dbReference type="ARBA" id="ARBA00022722"/>
    </source>
</evidence>
<reference evidence="5 6" key="1">
    <citation type="submission" date="2021-11" db="EMBL/GenBank/DDBJ databases">
        <authorList>
            <person name="Thurgood T.L."/>
            <person name="Thompson D.W."/>
            <person name="Green C."/>
            <person name="Huhem E."/>
            <person name="Johnson L."/>
            <person name="Tayler S."/>
            <person name="Taylor A."/>
            <person name="Grose J.H."/>
        </authorList>
    </citation>
    <scope>NUCLEOTIDE SEQUENCE [LARGE SCALE GENOMIC DNA]</scope>
</reference>
<dbReference type="GO" id="GO:0003676">
    <property type="term" value="F:nucleic acid binding"/>
    <property type="evidence" value="ECO:0007669"/>
    <property type="project" value="InterPro"/>
</dbReference>
<name>A0AAE9CB42_9CAUD</name>
<keyword evidence="6" id="KW-1185">Reference proteome</keyword>
<dbReference type="Pfam" id="PF08774">
    <property type="entry name" value="VRR_NUC"/>
    <property type="match status" value="1"/>
</dbReference>
<feature type="domain" description="VRR-NUC" evidence="4">
    <location>
        <begin position="22"/>
        <end position="101"/>
    </location>
</feature>
<keyword evidence="3" id="KW-0378">Hydrolase</keyword>
<dbReference type="EMBL" id="OL615010">
    <property type="protein sequence ID" value="UGO46650.1"/>
    <property type="molecule type" value="Genomic_DNA"/>
</dbReference>
<evidence type="ECO:0000256" key="1">
    <source>
        <dbReference type="ARBA" id="ARBA00001946"/>
    </source>
</evidence>
<keyword evidence="2" id="KW-0540">Nuclease</keyword>
<dbReference type="SUPFAM" id="SSF52980">
    <property type="entry name" value="Restriction endonuclease-like"/>
    <property type="match status" value="1"/>
</dbReference>
<comment type="cofactor">
    <cofactor evidence="1">
        <name>Mg(2+)</name>
        <dbReference type="ChEBI" id="CHEBI:18420"/>
    </cofactor>
</comment>
<evidence type="ECO:0000259" key="4">
    <source>
        <dbReference type="SMART" id="SM00990"/>
    </source>
</evidence>
<sequence>MGERLPACRRRRHHVQVQEVMTPEGKIQSHLMRRVKEVGGFCRKMAWEGRAGAPDLIIIINGKIVFVEVKRPGGKPKPHQVREHERMARRGADVRVIDNIADCDLLVAELVA</sequence>
<dbReference type="InterPro" id="IPR014883">
    <property type="entry name" value="VRR_NUC"/>
</dbReference>
<protein>
    <submittedName>
        <fullName evidence="5">Restriction-endonuclease</fullName>
    </submittedName>
</protein>
<proteinExistence type="predicted"/>
<evidence type="ECO:0000313" key="5">
    <source>
        <dbReference type="EMBL" id="UGO46650.1"/>
    </source>
</evidence>
<dbReference type="InterPro" id="IPR011856">
    <property type="entry name" value="tRNA_endonuc-like_dom_sf"/>
</dbReference>
<dbReference type="Proteomes" id="UP000827807">
    <property type="component" value="Segment"/>
</dbReference>
<evidence type="ECO:0000313" key="6">
    <source>
        <dbReference type="Proteomes" id="UP000827807"/>
    </source>
</evidence>
<dbReference type="InterPro" id="IPR011335">
    <property type="entry name" value="Restrct_endonuc-II-like"/>
</dbReference>
<accession>A0AAE9CB42</accession>
<dbReference type="CDD" id="cd22365">
    <property type="entry name" value="VRR-NUC-like"/>
    <property type="match status" value="1"/>
</dbReference>
<dbReference type="SMART" id="SM00990">
    <property type="entry name" value="VRR_NUC"/>
    <property type="match status" value="1"/>
</dbReference>
<dbReference type="GO" id="GO:0016788">
    <property type="term" value="F:hydrolase activity, acting on ester bonds"/>
    <property type="evidence" value="ECO:0007669"/>
    <property type="project" value="InterPro"/>
</dbReference>